<dbReference type="EMBL" id="MU006731">
    <property type="protein sequence ID" value="KAF2624446.1"/>
    <property type="molecule type" value="Genomic_DNA"/>
</dbReference>
<sequence>RKFHTKVKTGCKTCRIRRVKCDEKRPGCLKCTSTGRTCDGYILNQIDYQTQVSGYAHMRLLTPSQALTTLVEPDGHVHYLEFYYHCVGPMLSGRFDTEFWSRTILQMAHADPGVRCALIALAHLNQQENGSLQHARQTAANENKSERRLFWSNYNKAIRHLVDQMAQPAFSAEVGLVICLLFACIEFLQAEPHTAFTHIRSGLNIVAELRQQNKTGSLTQAIEPRQVRISVRSNMIEQTLVPILTQALASALPYGASLDKDFTFLESCPQYFQGHAFTSLIDARSSFFDLRNAAILLARDMAVKLYGLTPVTPADHRRRDLILERHRIWLRALQAFESSQELSKRDMLAISALKLGYCSSFTACSCIMDKTQLSFDAHLANFQALVRHARDLTNSLDLDRRRRPSRASNAAANFTFDTSFIPALFYTAIRCRCPTTRRQAVSLLDLDLPREGLWDPEQHRIVAERVIEIEEMEVDANGWPTEASRLCMSSVGTDVDEYNGFQANFL</sequence>
<gene>
    <name evidence="1" type="ORF">BU25DRAFT_296243</name>
</gene>
<feature type="non-terminal residue" evidence="1">
    <location>
        <position position="1"/>
    </location>
</feature>
<comment type="caution">
    <text evidence="1">The sequence shown here is derived from an EMBL/GenBank/DDBJ whole genome shotgun (WGS) entry which is preliminary data.</text>
</comment>
<evidence type="ECO:0000313" key="2">
    <source>
        <dbReference type="Proteomes" id="UP000799754"/>
    </source>
</evidence>
<keyword evidence="2" id="KW-1185">Reference proteome</keyword>
<evidence type="ECO:0000313" key="1">
    <source>
        <dbReference type="EMBL" id="KAF2624446.1"/>
    </source>
</evidence>
<protein>
    <submittedName>
        <fullName evidence="1">Uncharacterized protein</fullName>
    </submittedName>
</protein>
<dbReference type="Proteomes" id="UP000799754">
    <property type="component" value="Unassembled WGS sequence"/>
</dbReference>
<name>A0ACB6RRB5_9PLEO</name>
<reference evidence="1" key="1">
    <citation type="journal article" date="2020" name="Stud. Mycol.">
        <title>101 Dothideomycetes genomes: a test case for predicting lifestyles and emergence of pathogens.</title>
        <authorList>
            <person name="Haridas S."/>
            <person name="Albert R."/>
            <person name="Binder M."/>
            <person name="Bloem J."/>
            <person name="Labutti K."/>
            <person name="Salamov A."/>
            <person name="Andreopoulos B."/>
            <person name="Baker S."/>
            <person name="Barry K."/>
            <person name="Bills G."/>
            <person name="Bluhm B."/>
            <person name="Cannon C."/>
            <person name="Castanera R."/>
            <person name="Culley D."/>
            <person name="Daum C."/>
            <person name="Ezra D."/>
            <person name="Gonzalez J."/>
            <person name="Henrissat B."/>
            <person name="Kuo A."/>
            <person name="Liang C."/>
            <person name="Lipzen A."/>
            <person name="Lutzoni F."/>
            <person name="Magnuson J."/>
            <person name="Mondo S."/>
            <person name="Nolan M."/>
            <person name="Ohm R."/>
            <person name="Pangilinan J."/>
            <person name="Park H.-J."/>
            <person name="Ramirez L."/>
            <person name="Alfaro M."/>
            <person name="Sun H."/>
            <person name="Tritt A."/>
            <person name="Yoshinaga Y."/>
            <person name="Zwiers L.-H."/>
            <person name="Turgeon B."/>
            <person name="Goodwin S."/>
            <person name="Spatafora J."/>
            <person name="Crous P."/>
            <person name="Grigoriev I."/>
        </authorList>
    </citation>
    <scope>NUCLEOTIDE SEQUENCE</scope>
    <source>
        <strain evidence="1">CBS 525.71</strain>
    </source>
</reference>
<feature type="non-terminal residue" evidence="1">
    <location>
        <position position="506"/>
    </location>
</feature>
<accession>A0ACB6RRB5</accession>
<organism evidence="1 2">
    <name type="scientific">Macroventuria anomochaeta</name>
    <dbReference type="NCBI Taxonomy" id="301207"/>
    <lineage>
        <taxon>Eukaryota</taxon>
        <taxon>Fungi</taxon>
        <taxon>Dikarya</taxon>
        <taxon>Ascomycota</taxon>
        <taxon>Pezizomycotina</taxon>
        <taxon>Dothideomycetes</taxon>
        <taxon>Pleosporomycetidae</taxon>
        <taxon>Pleosporales</taxon>
        <taxon>Pleosporineae</taxon>
        <taxon>Didymellaceae</taxon>
        <taxon>Macroventuria</taxon>
    </lineage>
</organism>
<proteinExistence type="predicted"/>